<dbReference type="Proteomes" id="UP000231070">
    <property type="component" value="Unassembled WGS sequence"/>
</dbReference>
<name>A0A2G9WUA3_9HYPH</name>
<dbReference type="RefSeq" id="WP_100081613.1">
    <property type="nucleotide sequence ID" value="NZ_NQVN01000011.1"/>
</dbReference>
<accession>A0A2G9WUA3</accession>
<dbReference type="AlphaFoldDB" id="A0A2G9WUA3"/>
<evidence type="ECO:0000313" key="1">
    <source>
        <dbReference type="EMBL" id="PIO98281.1"/>
    </source>
</evidence>
<reference evidence="1 2" key="1">
    <citation type="submission" date="2017-08" db="EMBL/GenBank/DDBJ databases">
        <title>Pleomorphomonas carboxidotrophicus sp. nov., a new mesophilic hydrogenogenic carboxidotroph.</title>
        <authorList>
            <person name="Esquivel-Elizondo S."/>
            <person name="Krajmalnik-Brown R."/>
            <person name="Maldonado J."/>
        </authorList>
    </citation>
    <scope>NUCLEOTIDE SEQUENCE [LARGE SCALE GENOMIC DNA]</scope>
    <source>
        <strain evidence="1 2">SVCO-16</strain>
    </source>
</reference>
<dbReference type="EMBL" id="NQVN01000011">
    <property type="protein sequence ID" value="PIO98281.1"/>
    <property type="molecule type" value="Genomic_DNA"/>
</dbReference>
<comment type="caution">
    <text evidence="1">The sequence shown here is derived from an EMBL/GenBank/DDBJ whole genome shotgun (WGS) entry which is preliminary data.</text>
</comment>
<proteinExistence type="predicted"/>
<keyword evidence="2" id="KW-1185">Reference proteome</keyword>
<organism evidence="1 2">
    <name type="scientific">Pleomorphomonas carboxyditropha</name>
    <dbReference type="NCBI Taxonomy" id="2023338"/>
    <lineage>
        <taxon>Bacteria</taxon>
        <taxon>Pseudomonadati</taxon>
        <taxon>Pseudomonadota</taxon>
        <taxon>Alphaproteobacteria</taxon>
        <taxon>Hyphomicrobiales</taxon>
        <taxon>Pleomorphomonadaceae</taxon>
        <taxon>Pleomorphomonas</taxon>
    </lineage>
</organism>
<protein>
    <submittedName>
        <fullName evidence="1">Uncharacterized protein</fullName>
    </submittedName>
</protein>
<evidence type="ECO:0000313" key="2">
    <source>
        <dbReference type="Proteomes" id="UP000231070"/>
    </source>
</evidence>
<gene>
    <name evidence="1" type="ORF">CJ014_16650</name>
</gene>
<sequence length="111" mass="13052">MPKTYPDLPWLDASINFLLKQPRGTAHVDKIADALNRWNISDPKNTIVRTLNTYCSDAKDYKRTRPDLFQRVEPNTFRLRSFPERPDTRFAINEAMRVEAEQFLRELGLDI</sequence>